<dbReference type="PANTHER" id="PTHR48011:SF49">
    <property type="entry name" value="PROTEIN KINASE DOMAIN-CONTAINING PROTEIN"/>
    <property type="match status" value="1"/>
</dbReference>
<comment type="caution">
    <text evidence="8">The sequence shown here is derived from an EMBL/GenBank/DDBJ whole genome shotgun (WGS) entry which is preliminary data.</text>
</comment>
<name>A0A8J5VXU4_ZIZPA</name>
<evidence type="ECO:0000313" key="9">
    <source>
        <dbReference type="Proteomes" id="UP000729402"/>
    </source>
</evidence>
<evidence type="ECO:0000256" key="4">
    <source>
        <dbReference type="ARBA" id="ARBA00022840"/>
    </source>
</evidence>
<dbReference type="InterPro" id="IPR008271">
    <property type="entry name" value="Ser/Thr_kinase_AS"/>
</dbReference>
<reference evidence="8" key="1">
    <citation type="journal article" date="2021" name="bioRxiv">
        <title>Whole Genome Assembly and Annotation of Northern Wild Rice, Zizania palustris L., Supports a Whole Genome Duplication in the Zizania Genus.</title>
        <authorList>
            <person name="Haas M."/>
            <person name="Kono T."/>
            <person name="Macchietto M."/>
            <person name="Millas R."/>
            <person name="McGilp L."/>
            <person name="Shao M."/>
            <person name="Duquette J."/>
            <person name="Hirsch C.N."/>
            <person name="Kimball J."/>
        </authorList>
    </citation>
    <scope>NUCLEOTIDE SEQUENCE</scope>
    <source>
        <tissue evidence="8">Fresh leaf tissue</tissue>
    </source>
</reference>
<dbReference type="PROSITE" id="PS50011">
    <property type="entry name" value="PROTEIN_KINASE_DOM"/>
    <property type="match status" value="1"/>
</dbReference>
<dbReference type="SMART" id="SM00220">
    <property type="entry name" value="S_TKc"/>
    <property type="match status" value="1"/>
</dbReference>
<evidence type="ECO:0000256" key="1">
    <source>
        <dbReference type="ARBA" id="ARBA00022679"/>
    </source>
</evidence>
<dbReference type="FunFam" id="1.10.510.10:FF:000466">
    <property type="entry name" value="MAP kinase kinase kinase18"/>
    <property type="match status" value="1"/>
</dbReference>
<evidence type="ECO:0000259" key="7">
    <source>
        <dbReference type="PROSITE" id="PS50011"/>
    </source>
</evidence>
<dbReference type="PANTHER" id="PTHR48011">
    <property type="entry name" value="CCR4-NOT TRANSCRIPTIONAL COMPLEX SUBUNIT CAF120-RELATED"/>
    <property type="match status" value="1"/>
</dbReference>
<keyword evidence="9" id="KW-1185">Reference proteome</keyword>
<dbReference type="PROSITE" id="PS00108">
    <property type="entry name" value="PROTEIN_KINASE_ST"/>
    <property type="match status" value="1"/>
</dbReference>
<dbReference type="Proteomes" id="UP000729402">
    <property type="component" value="Unassembled WGS sequence"/>
</dbReference>
<keyword evidence="2 5" id="KW-0547">Nucleotide-binding</keyword>
<dbReference type="OrthoDB" id="275301at2759"/>
<sequence>MDSAAVMQKQLRRLRTLGRGASGAVVWLASDDASGELLAVKSAAAGAGGAEQLRREGRVMSGLCSPHIVPCLGSRATAGGEYQLFLEFAPGGSLADEAARSGGRLEEGPIRAYAADVARALAYLHRNSLVHGDVKARNIMVGADGRAKLADFGCARRTDSAQPIGGTPAFMAPEVARGEEQGPAADVWALGCTIIEMATGRAPWSDMDDMLAAIHRIGYTDAIPEIPAWLSLEANNFLSKCFTRNPRDRSTAVELLEHPFLASASGSVDVTAAKQSWASPKSTLNAEFWESDDDEDMSENATQRISALASPYSALPDWDSDDGWIDVQSDPSQVSETPAAMVLTATDFGLWWEELDAEIDLQLVDGDGYLTRTVGQLGFIVDYERNLSVTVNNNNVPAQR</sequence>
<dbReference type="CDD" id="cd06606">
    <property type="entry name" value="STKc_MAPKKK"/>
    <property type="match status" value="1"/>
</dbReference>
<dbReference type="GO" id="GO:0007165">
    <property type="term" value="P:signal transduction"/>
    <property type="evidence" value="ECO:0007669"/>
    <property type="project" value="TreeGrafter"/>
</dbReference>
<dbReference type="InterPro" id="IPR000719">
    <property type="entry name" value="Prot_kinase_dom"/>
</dbReference>
<evidence type="ECO:0000313" key="8">
    <source>
        <dbReference type="EMBL" id="KAG8077656.1"/>
    </source>
</evidence>
<evidence type="ECO:0000256" key="5">
    <source>
        <dbReference type="PROSITE-ProRule" id="PRU10141"/>
    </source>
</evidence>
<dbReference type="GO" id="GO:0004674">
    <property type="term" value="F:protein serine/threonine kinase activity"/>
    <property type="evidence" value="ECO:0007669"/>
    <property type="project" value="UniProtKB-KW"/>
</dbReference>
<keyword evidence="6" id="KW-0723">Serine/threonine-protein kinase</keyword>
<dbReference type="AlphaFoldDB" id="A0A8J5VXU4"/>
<keyword evidence="1" id="KW-0808">Transferase</keyword>
<keyword evidence="3" id="KW-0418">Kinase</keyword>
<comment type="similarity">
    <text evidence="6">Belongs to the protein kinase superfamily.</text>
</comment>
<organism evidence="8 9">
    <name type="scientific">Zizania palustris</name>
    <name type="common">Northern wild rice</name>
    <dbReference type="NCBI Taxonomy" id="103762"/>
    <lineage>
        <taxon>Eukaryota</taxon>
        <taxon>Viridiplantae</taxon>
        <taxon>Streptophyta</taxon>
        <taxon>Embryophyta</taxon>
        <taxon>Tracheophyta</taxon>
        <taxon>Spermatophyta</taxon>
        <taxon>Magnoliopsida</taxon>
        <taxon>Liliopsida</taxon>
        <taxon>Poales</taxon>
        <taxon>Poaceae</taxon>
        <taxon>BOP clade</taxon>
        <taxon>Oryzoideae</taxon>
        <taxon>Oryzeae</taxon>
        <taxon>Zizaniinae</taxon>
        <taxon>Zizania</taxon>
    </lineage>
</organism>
<evidence type="ECO:0000256" key="6">
    <source>
        <dbReference type="RuleBase" id="RU000304"/>
    </source>
</evidence>
<dbReference type="InterPro" id="IPR052751">
    <property type="entry name" value="Plant_MAPKKK"/>
</dbReference>
<accession>A0A8J5VXU4</accession>
<dbReference type="InterPro" id="IPR017441">
    <property type="entry name" value="Protein_kinase_ATP_BS"/>
</dbReference>
<proteinExistence type="inferred from homology"/>
<evidence type="ECO:0000256" key="2">
    <source>
        <dbReference type="ARBA" id="ARBA00022741"/>
    </source>
</evidence>
<feature type="binding site" evidence="5">
    <location>
        <position position="41"/>
    </location>
    <ligand>
        <name>ATP</name>
        <dbReference type="ChEBI" id="CHEBI:30616"/>
    </ligand>
</feature>
<protein>
    <recommendedName>
        <fullName evidence="7">Protein kinase domain-containing protein</fullName>
    </recommendedName>
</protein>
<evidence type="ECO:0000256" key="3">
    <source>
        <dbReference type="ARBA" id="ARBA00022777"/>
    </source>
</evidence>
<dbReference type="GO" id="GO:0005524">
    <property type="term" value="F:ATP binding"/>
    <property type="evidence" value="ECO:0007669"/>
    <property type="project" value="UniProtKB-UniRule"/>
</dbReference>
<gene>
    <name evidence="8" type="ORF">GUJ93_ZPchr0007g4370</name>
</gene>
<feature type="domain" description="Protein kinase" evidence="7">
    <location>
        <begin position="11"/>
        <end position="261"/>
    </location>
</feature>
<reference evidence="8" key="2">
    <citation type="submission" date="2021-02" db="EMBL/GenBank/DDBJ databases">
        <authorList>
            <person name="Kimball J.A."/>
            <person name="Haas M.W."/>
            <person name="Macchietto M."/>
            <person name="Kono T."/>
            <person name="Duquette J."/>
            <person name="Shao M."/>
        </authorList>
    </citation>
    <scope>NUCLEOTIDE SEQUENCE</scope>
    <source>
        <tissue evidence="8">Fresh leaf tissue</tissue>
    </source>
</reference>
<dbReference type="PROSITE" id="PS00107">
    <property type="entry name" value="PROTEIN_KINASE_ATP"/>
    <property type="match status" value="1"/>
</dbReference>
<dbReference type="Pfam" id="PF00069">
    <property type="entry name" value="Pkinase"/>
    <property type="match status" value="1"/>
</dbReference>
<dbReference type="EMBL" id="JAAALK010000282">
    <property type="protein sequence ID" value="KAG8077656.1"/>
    <property type="molecule type" value="Genomic_DNA"/>
</dbReference>
<keyword evidence="4 5" id="KW-0067">ATP-binding</keyword>